<dbReference type="InterPro" id="IPR043135">
    <property type="entry name" value="Fur_C"/>
</dbReference>
<sequence length="150" mass="16799">MSGDVQEDNALQDALRRAGLRVTPQRMMVLAALAAGEGHMTADEIFDLVRREYPFLNRSTVYRTLDRLVELGLVAVTDLGEGVRQYELIGTQPHHHLICQRCGVTIDLADEVLQPLRARLQEEYGFAARMDHFAIFGLCRVCQPDGSSDD</sequence>
<dbReference type="Pfam" id="PF01475">
    <property type="entry name" value="FUR"/>
    <property type="match status" value="1"/>
</dbReference>
<dbReference type="EMBL" id="CP001823">
    <property type="protein sequence ID" value="ACZ39252.1"/>
    <property type="molecule type" value="Genomic_DNA"/>
</dbReference>
<feature type="binding site" evidence="7">
    <location>
        <position position="99"/>
    </location>
    <ligand>
        <name>Zn(2+)</name>
        <dbReference type="ChEBI" id="CHEBI:29105"/>
    </ligand>
</feature>
<evidence type="ECO:0000313" key="9">
    <source>
        <dbReference type="Proteomes" id="UP000002027"/>
    </source>
</evidence>
<evidence type="ECO:0000256" key="6">
    <source>
        <dbReference type="ARBA" id="ARBA00023163"/>
    </source>
</evidence>
<organism evidence="8 9">
    <name type="scientific">Sphaerobacter thermophilus (strain ATCC 49802 / DSM 20745 / KCCM 41009 / NCIMB 13125 / S 6022)</name>
    <dbReference type="NCBI Taxonomy" id="479434"/>
    <lineage>
        <taxon>Bacteria</taxon>
        <taxon>Pseudomonadati</taxon>
        <taxon>Thermomicrobiota</taxon>
        <taxon>Thermomicrobia</taxon>
        <taxon>Sphaerobacterales</taxon>
        <taxon>Sphaerobacterineae</taxon>
        <taxon>Sphaerobacteraceae</taxon>
        <taxon>Sphaerobacter</taxon>
    </lineage>
</organism>
<dbReference type="RefSeq" id="WP_012872298.1">
    <property type="nucleotide sequence ID" value="NC_013523.1"/>
</dbReference>
<dbReference type="GO" id="GO:0045892">
    <property type="term" value="P:negative regulation of DNA-templated transcription"/>
    <property type="evidence" value="ECO:0007669"/>
    <property type="project" value="TreeGrafter"/>
</dbReference>
<keyword evidence="9" id="KW-1185">Reference proteome</keyword>
<dbReference type="PANTHER" id="PTHR33202:SF7">
    <property type="entry name" value="FERRIC UPTAKE REGULATION PROTEIN"/>
    <property type="match status" value="1"/>
</dbReference>
<evidence type="ECO:0000256" key="7">
    <source>
        <dbReference type="PIRSR" id="PIRSR602481-1"/>
    </source>
</evidence>
<dbReference type="InterPro" id="IPR036388">
    <property type="entry name" value="WH-like_DNA-bd_sf"/>
</dbReference>
<keyword evidence="6" id="KW-0804">Transcription</keyword>
<proteinExistence type="inferred from homology"/>
<dbReference type="OrthoDB" id="8659436at2"/>
<dbReference type="AlphaFoldDB" id="D1C4T5"/>
<dbReference type="SUPFAM" id="SSF46785">
    <property type="entry name" value="Winged helix' DNA-binding domain"/>
    <property type="match status" value="1"/>
</dbReference>
<evidence type="ECO:0000313" key="8">
    <source>
        <dbReference type="EMBL" id="ACZ39252.1"/>
    </source>
</evidence>
<keyword evidence="5" id="KW-0238">DNA-binding</keyword>
<keyword evidence="4" id="KW-0805">Transcription regulation</keyword>
<reference evidence="8 9" key="2">
    <citation type="journal article" date="2010" name="Stand. Genomic Sci.">
        <title>Complete genome sequence of Desulfohalobium retbaense type strain (HR(100)).</title>
        <authorList>
            <person name="Spring S."/>
            <person name="Nolan M."/>
            <person name="Lapidus A."/>
            <person name="Glavina Del Rio T."/>
            <person name="Copeland A."/>
            <person name="Tice H."/>
            <person name="Cheng J.F."/>
            <person name="Lucas S."/>
            <person name="Land M."/>
            <person name="Chen F."/>
            <person name="Bruce D."/>
            <person name="Goodwin L."/>
            <person name="Pitluck S."/>
            <person name="Ivanova N."/>
            <person name="Mavromatis K."/>
            <person name="Mikhailova N."/>
            <person name="Pati A."/>
            <person name="Chen A."/>
            <person name="Palaniappan K."/>
            <person name="Hauser L."/>
            <person name="Chang Y.J."/>
            <person name="Jeffries C.D."/>
            <person name="Munk C."/>
            <person name="Kiss H."/>
            <person name="Chain P."/>
            <person name="Han C."/>
            <person name="Brettin T."/>
            <person name="Detter J.C."/>
            <person name="Schuler E."/>
            <person name="Goker M."/>
            <person name="Rohde M."/>
            <person name="Bristow J."/>
            <person name="Eisen J.A."/>
            <person name="Markowitz V."/>
            <person name="Hugenholtz P."/>
            <person name="Kyrpides N.C."/>
            <person name="Klenk H.P."/>
        </authorList>
    </citation>
    <scope>NUCLEOTIDE SEQUENCE [LARGE SCALE GENOMIC DNA]</scope>
    <source>
        <strain evidence="9">ATCC 49802 / DSM 20745 / S 6022</strain>
    </source>
</reference>
<dbReference type="GO" id="GO:1900376">
    <property type="term" value="P:regulation of secondary metabolite biosynthetic process"/>
    <property type="evidence" value="ECO:0007669"/>
    <property type="project" value="TreeGrafter"/>
</dbReference>
<dbReference type="STRING" id="479434.Sthe_1819"/>
<dbReference type="HOGENOM" id="CLU_096072_3_1_0"/>
<evidence type="ECO:0000256" key="3">
    <source>
        <dbReference type="ARBA" id="ARBA00022833"/>
    </source>
</evidence>
<dbReference type="Proteomes" id="UP000002027">
    <property type="component" value="Chromosome 1"/>
</dbReference>
<dbReference type="Gene3D" id="1.10.10.10">
    <property type="entry name" value="Winged helix-like DNA-binding domain superfamily/Winged helix DNA-binding domain"/>
    <property type="match status" value="1"/>
</dbReference>
<reference evidence="9" key="1">
    <citation type="submission" date="2009-11" db="EMBL/GenBank/DDBJ databases">
        <title>The complete chromosome 1 of Sphaerobacter thermophilus DSM 20745.</title>
        <authorList>
            <person name="Lucas S."/>
            <person name="Copeland A."/>
            <person name="Lapidus A."/>
            <person name="Glavina del Rio T."/>
            <person name="Dalin E."/>
            <person name="Tice H."/>
            <person name="Bruce D."/>
            <person name="Goodwin L."/>
            <person name="Pitluck S."/>
            <person name="Kyrpides N."/>
            <person name="Mavromatis K."/>
            <person name="Ivanova N."/>
            <person name="Mikhailova N."/>
            <person name="LaButti K.M."/>
            <person name="Clum A."/>
            <person name="Sun H.I."/>
            <person name="Brettin T."/>
            <person name="Detter J.C."/>
            <person name="Han C."/>
            <person name="Larimer F."/>
            <person name="Land M."/>
            <person name="Hauser L."/>
            <person name="Markowitz V."/>
            <person name="Cheng J.F."/>
            <person name="Hugenholtz P."/>
            <person name="Woyke T."/>
            <person name="Wu D."/>
            <person name="Steenblock K."/>
            <person name="Schneider S."/>
            <person name="Pukall R."/>
            <person name="Goeker M."/>
            <person name="Klenk H.P."/>
            <person name="Eisen J.A."/>
        </authorList>
    </citation>
    <scope>NUCLEOTIDE SEQUENCE [LARGE SCALE GENOMIC DNA]</scope>
    <source>
        <strain evidence="9">ATCC 49802 / DSM 20745 / S 6022</strain>
    </source>
</reference>
<dbReference type="GO" id="GO:0003700">
    <property type="term" value="F:DNA-binding transcription factor activity"/>
    <property type="evidence" value="ECO:0007669"/>
    <property type="project" value="InterPro"/>
</dbReference>
<dbReference type="InterPro" id="IPR002481">
    <property type="entry name" value="FUR"/>
</dbReference>
<feature type="binding site" evidence="7">
    <location>
        <position position="102"/>
    </location>
    <ligand>
        <name>Zn(2+)</name>
        <dbReference type="ChEBI" id="CHEBI:29105"/>
    </ligand>
</feature>
<dbReference type="InterPro" id="IPR036390">
    <property type="entry name" value="WH_DNA-bd_sf"/>
</dbReference>
<evidence type="ECO:0000256" key="4">
    <source>
        <dbReference type="ARBA" id="ARBA00023015"/>
    </source>
</evidence>
<evidence type="ECO:0000256" key="2">
    <source>
        <dbReference type="ARBA" id="ARBA00022491"/>
    </source>
</evidence>
<keyword evidence="3 7" id="KW-0862">Zinc</keyword>
<dbReference type="Gene3D" id="3.30.1490.190">
    <property type="match status" value="1"/>
</dbReference>
<dbReference type="KEGG" id="sti:Sthe_1819"/>
<comment type="cofactor">
    <cofactor evidence="7">
        <name>Zn(2+)</name>
        <dbReference type="ChEBI" id="CHEBI:29105"/>
    </cofactor>
    <text evidence="7">Binds 1 zinc ion per subunit.</text>
</comment>
<evidence type="ECO:0000256" key="5">
    <source>
        <dbReference type="ARBA" id="ARBA00023125"/>
    </source>
</evidence>
<dbReference type="CDD" id="cd07153">
    <property type="entry name" value="Fur_like"/>
    <property type="match status" value="1"/>
</dbReference>
<accession>D1C4T5</accession>
<dbReference type="GO" id="GO:0000976">
    <property type="term" value="F:transcription cis-regulatory region binding"/>
    <property type="evidence" value="ECO:0007669"/>
    <property type="project" value="TreeGrafter"/>
</dbReference>
<evidence type="ECO:0000256" key="1">
    <source>
        <dbReference type="ARBA" id="ARBA00007957"/>
    </source>
</evidence>
<dbReference type="InParanoid" id="D1C4T5"/>
<comment type="similarity">
    <text evidence="1">Belongs to the Fur family.</text>
</comment>
<protein>
    <submittedName>
        <fullName evidence="8">Ferric uptake regulator, Fur family</fullName>
    </submittedName>
</protein>
<keyword evidence="2" id="KW-0678">Repressor</keyword>
<feature type="binding site" evidence="7">
    <location>
        <position position="139"/>
    </location>
    <ligand>
        <name>Zn(2+)</name>
        <dbReference type="ChEBI" id="CHEBI:29105"/>
    </ligand>
</feature>
<dbReference type="FunCoup" id="D1C4T5">
    <property type="interactions" value="160"/>
</dbReference>
<feature type="binding site" evidence="7">
    <location>
        <position position="142"/>
    </location>
    <ligand>
        <name>Zn(2+)</name>
        <dbReference type="ChEBI" id="CHEBI:29105"/>
    </ligand>
</feature>
<name>D1C4T5_SPHTD</name>
<dbReference type="GO" id="GO:0008270">
    <property type="term" value="F:zinc ion binding"/>
    <property type="evidence" value="ECO:0007669"/>
    <property type="project" value="TreeGrafter"/>
</dbReference>
<gene>
    <name evidence="8" type="ordered locus">Sthe_1819</name>
</gene>
<dbReference type="PANTHER" id="PTHR33202">
    <property type="entry name" value="ZINC UPTAKE REGULATION PROTEIN"/>
    <property type="match status" value="1"/>
</dbReference>
<dbReference type="eggNOG" id="COG0735">
    <property type="taxonomic scope" value="Bacteria"/>
</dbReference>
<keyword evidence="7" id="KW-0479">Metal-binding</keyword>